<evidence type="ECO:0000313" key="3">
    <source>
        <dbReference type="Proteomes" id="UP000429552"/>
    </source>
</evidence>
<dbReference type="EMBL" id="BLIP01000003">
    <property type="protein sequence ID" value="GFE27484.1"/>
    <property type="molecule type" value="Genomic_DNA"/>
</dbReference>
<name>A0A640TWC7_STRNI</name>
<dbReference type="Proteomes" id="UP000429552">
    <property type="component" value="Unassembled WGS sequence"/>
</dbReference>
<accession>A0A640TWC7</accession>
<protein>
    <submittedName>
        <fullName evidence="2">Uncharacterized protein</fullName>
    </submittedName>
</protein>
<reference evidence="2 3" key="1">
    <citation type="submission" date="2019-12" db="EMBL/GenBank/DDBJ databases">
        <title>Whole genome shotgun sequence of Streptomyces libani subsp. libani NBRC 13452.</title>
        <authorList>
            <person name="Ichikawa N."/>
            <person name="Kimura A."/>
            <person name="Kitahashi Y."/>
            <person name="Komaki H."/>
            <person name="Tamura T."/>
        </authorList>
    </citation>
    <scope>NUCLEOTIDE SEQUENCE [LARGE SCALE GENOMIC DNA]</scope>
    <source>
        <strain evidence="2 3">NBRC 13452</strain>
    </source>
</reference>
<evidence type="ECO:0000256" key="1">
    <source>
        <dbReference type="SAM" id="MobiDB-lite"/>
    </source>
</evidence>
<dbReference type="AlphaFoldDB" id="A0A640TWC7"/>
<sequence>MMRHEKHVTAGGREETRRSGVDEHALWGSDLLAFQDVRQPAFVRRECADVEPDVPEGAAPVIALCLTDEADPSSPGVKGSGLVVQGARPGATRRRPLRIPAPPCAG</sequence>
<organism evidence="2 3">
    <name type="scientific">Streptomyces nigrescens</name>
    <dbReference type="NCBI Taxonomy" id="1920"/>
    <lineage>
        <taxon>Bacteria</taxon>
        <taxon>Bacillati</taxon>
        <taxon>Actinomycetota</taxon>
        <taxon>Actinomycetes</taxon>
        <taxon>Kitasatosporales</taxon>
        <taxon>Streptomycetaceae</taxon>
        <taxon>Streptomyces</taxon>
    </lineage>
</organism>
<proteinExistence type="predicted"/>
<comment type="caution">
    <text evidence="2">The sequence shown here is derived from an EMBL/GenBank/DDBJ whole genome shotgun (WGS) entry which is preliminary data.</text>
</comment>
<evidence type="ECO:0000313" key="2">
    <source>
        <dbReference type="EMBL" id="GFE27484.1"/>
    </source>
</evidence>
<feature type="region of interest" description="Disordered" evidence="1">
    <location>
        <begin position="72"/>
        <end position="106"/>
    </location>
</feature>
<gene>
    <name evidence="2" type="ORF">Sliba_79370</name>
</gene>